<dbReference type="Proteomes" id="UP000827269">
    <property type="component" value="Segment"/>
</dbReference>
<organism evidence="1 2">
    <name type="scientific">Kosakonia virus Kc318</name>
    <dbReference type="NCBI Taxonomy" id="2797327"/>
    <lineage>
        <taxon>Viruses</taxon>
        <taxon>Duplodnaviria</taxon>
        <taxon>Heunggongvirae</taxon>
        <taxon>Uroviricota</taxon>
        <taxon>Caudoviricetes</taxon>
        <taxon>Autographivirales</taxon>
        <taxon>Autonotataviridae</taxon>
        <taxon>Melnykvirinae</taxon>
        <taxon>Cronosvirus</taxon>
        <taxon>Cronosvirus Kc318</taxon>
    </lineage>
</organism>
<proteinExistence type="predicted"/>
<evidence type="ECO:0000313" key="1">
    <source>
        <dbReference type="EMBL" id="QQM15461.1"/>
    </source>
</evidence>
<name>A0AAE7P5I7_9CAUD</name>
<dbReference type="EMBL" id="MW250276">
    <property type="protein sequence ID" value="QQM15461.1"/>
    <property type="molecule type" value="Genomic_DNA"/>
</dbReference>
<sequence>MVNIQQVVEIAKETHGGKDMFLHELAEGMCGAFRCEGLHCSNCPFNNGDALKEHIIELAGELA</sequence>
<accession>A0AAE7P5I7</accession>
<protein>
    <submittedName>
        <fullName evidence="1">Uncharacterized protein</fullName>
    </submittedName>
</protein>
<evidence type="ECO:0000313" key="2">
    <source>
        <dbReference type="Proteomes" id="UP000827269"/>
    </source>
</evidence>
<reference evidence="2" key="1">
    <citation type="journal article" date="2021" name="Viruses">
        <title>Novel Viruses That Lyse Plant and Human Strains of Kosakonia cowanii.</title>
        <authorList>
            <person name="Petrzik K."/>
            <person name="Brazdova S."/>
            <person name="Krawczyk K."/>
        </authorList>
    </citation>
    <scope>NUCLEOTIDE SEQUENCE [LARGE SCALE GENOMIC DNA]</scope>
</reference>
<keyword evidence="2" id="KW-1185">Reference proteome</keyword>